<protein>
    <submittedName>
        <fullName evidence="2">BQ2448_2850 protein</fullName>
    </submittedName>
</protein>
<dbReference type="AlphaFoldDB" id="A0A238FBN6"/>
<dbReference type="Gene3D" id="3.40.30.10">
    <property type="entry name" value="Glutaredoxin"/>
    <property type="match status" value="1"/>
</dbReference>
<gene>
    <name evidence="2" type="ORF">BQ2448_2850</name>
</gene>
<evidence type="ECO:0000313" key="2">
    <source>
        <dbReference type="EMBL" id="SCV71262.1"/>
    </source>
</evidence>
<dbReference type="STRING" id="269621.A0A238FBN6"/>
<feature type="domain" description="GST N-terminal" evidence="1">
    <location>
        <begin position="26"/>
        <end position="88"/>
    </location>
</feature>
<dbReference type="OrthoDB" id="4951845at2759"/>
<dbReference type="Proteomes" id="UP000198372">
    <property type="component" value="Unassembled WGS sequence"/>
</dbReference>
<sequence>MAPIILYDLYFKPVYSGILDGPFWAPNPWKTRMSLLHKGVDFVTQPVTMADLKALAKKHGKERILSPTIELPSGELISDSWKIAEWLDITYPDAPSLFLPSSPTPVRQDSPEMDVAKSFAFIFANGFGSSDAQWSTFFELSAEALARLCILGTPKTQTRFVIVDGVFERGWFQSDAKLGMQDGWKFLTSTPQETLVSRAKASLLPLEALLTDRGHSFLASKDQPGFVDYVAYGRYMMMRVAVPQLCEEIWDEKKAIEEWRIKLEKKFWEGEQGLEKMLARIGA</sequence>
<keyword evidence="3" id="KW-1185">Reference proteome</keyword>
<proteinExistence type="predicted"/>
<accession>A0A238FBN6</accession>
<reference evidence="3" key="1">
    <citation type="submission" date="2016-09" db="EMBL/GenBank/DDBJ databases">
        <authorList>
            <person name="Jeantristanb JTB J.-T."/>
            <person name="Ricardo R."/>
        </authorList>
    </citation>
    <scope>NUCLEOTIDE SEQUENCE [LARGE SCALE GENOMIC DNA]</scope>
</reference>
<evidence type="ECO:0000313" key="3">
    <source>
        <dbReference type="Proteomes" id="UP000198372"/>
    </source>
</evidence>
<organism evidence="2 3">
    <name type="scientific">Microbotryum intermedium</name>
    <dbReference type="NCBI Taxonomy" id="269621"/>
    <lineage>
        <taxon>Eukaryota</taxon>
        <taxon>Fungi</taxon>
        <taxon>Dikarya</taxon>
        <taxon>Basidiomycota</taxon>
        <taxon>Pucciniomycotina</taxon>
        <taxon>Microbotryomycetes</taxon>
        <taxon>Microbotryales</taxon>
        <taxon>Microbotryaceae</taxon>
        <taxon>Microbotryum</taxon>
    </lineage>
</organism>
<dbReference type="SUPFAM" id="SSF52833">
    <property type="entry name" value="Thioredoxin-like"/>
    <property type="match status" value="1"/>
</dbReference>
<evidence type="ECO:0000259" key="1">
    <source>
        <dbReference type="Pfam" id="PF13409"/>
    </source>
</evidence>
<dbReference type="EMBL" id="FMSP01000007">
    <property type="protein sequence ID" value="SCV71262.1"/>
    <property type="molecule type" value="Genomic_DNA"/>
</dbReference>
<dbReference type="Pfam" id="PF13409">
    <property type="entry name" value="GST_N_2"/>
    <property type="match status" value="1"/>
</dbReference>
<name>A0A238FBN6_9BASI</name>
<dbReference type="InterPro" id="IPR036249">
    <property type="entry name" value="Thioredoxin-like_sf"/>
</dbReference>
<dbReference type="InterPro" id="IPR004045">
    <property type="entry name" value="Glutathione_S-Trfase_N"/>
</dbReference>